<evidence type="ECO:0000313" key="8">
    <source>
        <dbReference type="EMBL" id="CAG9102669.1"/>
    </source>
</evidence>
<feature type="compositionally biased region" description="Low complexity" evidence="6">
    <location>
        <begin position="124"/>
        <end position="133"/>
    </location>
</feature>
<dbReference type="PANTHER" id="PTHR24348:SF22">
    <property type="entry name" value="NON-SPECIFIC SERINE_THREONINE PROTEIN KINASE"/>
    <property type="match status" value="1"/>
</dbReference>
<dbReference type="PANTHER" id="PTHR24348">
    <property type="entry name" value="SERINE/THREONINE-PROTEIN KINASE UNC-51-RELATED"/>
    <property type="match status" value="1"/>
</dbReference>
<dbReference type="EMBL" id="CAJHNJ030000007">
    <property type="protein sequence ID" value="CAG9102669.1"/>
    <property type="molecule type" value="Genomic_DNA"/>
</dbReference>
<accession>A0A8S4DPT7</accession>
<keyword evidence="1" id="KW-0808">Transferase</keyword>
<dbReference type="Gene3D" id="3.30.200.20">
    <property type="entry name" value="Phosphorylase Kinase, domain 1"/>
    <property type="match status" value="1"/>
</dbReference>
<dbReference type="GO" id="GO:0034045">
    <property type="term" value="C:phagophore assembly site membrane"/>
    <property type="evidence" value="ECO:0007669"/>
    <property type="project" value="TreeGrafter"/>
</dbReference>
<evidence type="ECO:0000256" key="3">
    <source>
        <dbReference type="ARBA" id="ARBA00022777"/>
    </source>
</evidence>
<evidence type="ECO:0000313" key="9">
    <source>
        <dbReference type="Proteomes" id="UP000653454"/>
    </source>
</evidence>
<evidence type="ECO:0000256" key="5">
    <source>
        <dbReference type="PROSITE-ProRule" id="PRU10141"/>
    </source>
</evidence>
<sequence length="143" mass="15990">MSVVKGKLVKMEVIHVGEYEFTKQDIIGHGAFAMVYKGRKRKNASQSVAIKVVTKKGIQKASEILVKEIKILRELTALHHTNLVAMHDCMDSPGYVYVVMEASVCGSRVPIRSKVMRRRDRHAAGACAGPGNAARRRRDDRHH</sequence>
<dbReference type="AlphaFoldDB" id="A0A8S4DPT7"/>
<dbReference type="GO" id="GO:0000045">
    <property type="term" value="P:autophagosome assembly"/>
    <property type="evidence" value="ECO:0007669"/>
    <property type="project" value="TreeGrafter"/>
</dbReference>
<proteinExistence type="predicted"/>
<dbReference type="GO" id="GO:0005776">
    <property type="term" value="C:autophagosome"/>
    <property type="evidence" value="ECO:0007669"/>
    <property type="project" value="TreeGrafter"/>
</dbReference>
<dbReference type="GO" id="GO:0005524">
    <property type="term" value="F:ATP binding"/>
    <property type="evidence" value="ECO:0007669"/>
    <property type="project" value="UniProtKB-UniRule"/>
</dbReference>
<keyword evidence="4 5" id="KW-0067">ATP-binding</keyword>
<keyword evidence="9" id="KW-1185">Reference proteome</keyword>
<dbReference type="PROSITE" id="PS50011">
    <property type="entry name" value="PROTEIN_KINASE_DOM"/>
    <property type="match status" value="1"/>
</dbReference>
<dbReference type="InterPro" id="IPR017441">
    <property type="entry name" value="Protein_kinase_ATP_BS"/>
</dbReference>
<dbReference type="SUPFAM" id="SSF56112">
    <property type="entry name" value="Protein kinase-like (PK-like)"/>
    <property type="match status" value="1"/>
</dbReference>
<protein>
    <submittedName>
        <fullName evidence="8">(diamondback moth) hypothetical protein</fullName>
    </submittedName>
</protein>
<dbReference type="Pfam" id="PF00069">
    <property type="entry name" value="Pkinase"/>
    <property type="match status" value="1"/>
</dbReference>
<dbReference type="InterPro" id="IPR045269">
    <property type="entry name" value="Atg1-like"/>
</dbReference>
<evidence type="ECO:0000256" key="6">
    <source>
        <dbReference type="SAM" id="MobiDB-lite"/>
    </source>
</evidence>
<dbReference type="GO" id="GO:0034727">
    <property type="term" value="P:piecemeal microautophagy of the nucleus"/>
    <property type="evidence" value="ECO:0007669"/>
    <property type="project" value="TreeGrafter"/>
</dbReference>
<reference evidence="8" key="1">
    <citation type="submission" date="2020-11" db="EMBL/GenBank/DDBJ databases">
        <authorList>
            <person name="Whiteford S."/>
        </authorList>
    </citation>
    <scope>NUCLEOTIDE SEQUENCE</scope>
</reference>
<organism evidence="8 9">
    <name type="scientific">Plutella xylostella</name>
    <name type="common">Diamondback moth</name>
    <name type="synonym">Plutella maculipennis</name>
    <dbReference type="NCBI Taxonomy" id="51655"/>
    <lineage>
        <taxon>Eukaryota</taxon>
        <taxon>Metazoa</taxon>
        <taxon>Ecdysozoa</taxon>
        <taxon>Arthropoda</taxon>
        <taxon>Hexapoda</taxon>
        <taxon>Insecta</taxon>
        <taxon>Pterygota</taxon>
        <taxon>Neoptera</taxon>
        <taxon>Endopterygota</taxon>
        <taxon>Lepidoptera</taxon>
        <taxon>Glossata</taxon>
        <taxon>Ditrysia</taxon>
        <taxon>Yponomeutoidea</taxon>
        <taxon>Plutellidae</taxon>
        <taxon>Plutella</taxon>
    </lineage>
</organism>
<dbReference type="InterPro" id="IPR000719">
    <property type="entry name" value="Prot_kinase_dom"/>
</dbReference>
<feature type="binding site" evidence="5">
    <location>
        <position position="51"/>
    </location>
    <ligand>
        <name>ATP</name>
        <dbReference type="ChEBI" id="CHEBI:30616"/>
    </ligand>
</feature>
<feature type="region of interest" description="Disordered" evidence="6">
    <location>
        <begin position="122"/>
        <end position="143"/>
    </location>
</feature>
<keyword evidence="3" id="KW-0418">Kinase</keyword>
<dbReference type="PROSITE" id="PS00107">
    <property type="entry name" value="PROTEIN_KINASE_ATP"/>
    <property type="match status" value="1"/>
</dbReference>
<evidence type="ECO:0000256" key="2">
    <source>
        <dbReference type="ARBA" id="ARBA00022741"/>
    </source>
</evidence>
<dbReference type="Proteomes" id="UP000653454">
    <property type="component" value="Unassembled WGS sequence"/>
</dbReference>
<comment type="caution">
    <text evidence="8">The sequence shown here is derived from an EMBL/GenBank/DDBJ whole genome shotgun (WGS) entry which is preliminary data.</text>
</comment>
<gene>
    <name evidence="8" type="ORF">PLXY2_LOCUS2978</name>
</gene>
<dbReference type="GO" id="GO:0042594">
    <property type="term" value="P:response to starvation"/>
    <property type="evidence" value="ECO:0007669"/>
    <property type="project" value="TreeGrafter"/>
</dbReference>
<feature type="domain" description="Protein kinase" evidence="7">
    <location>
        <begin position="21"/>
        <end position="143"/>
    </location>
</feature>
<dbReference type="GO" id="GO:0000422">
    <property type="term" value="P:autophagy of mitochondrion"/>
    <property type="evidence" value="ECO:0007669"/>
    <property type="project" value="TreeGrafter"/>
</dbReference>
<evidence type="ECO:0000256" key="4">
    <source>
        <dbReference type="ARBA" id="ARBA00022840"/>
    </source>
</evidence>
<dbReference type="GO" id="GO:0010508">
    <property type="term" value="P:positive regulation of autophagy"/>
    <property type="evidence" value="ECO:0007669"/>
    <property type="project" value="TreeGrafter"/>
</dbReference>
<name>A0A8S4DPT7_PLUXY</name>
<dbReference type="GO" id="GO:0004674">
    <property type="term" value="F:protein serine/threonine kinase activity"/>
    <property type="evidence" value="ECO:0007669"/>
    <property type="project" value="InterPro"/>
</dbReference>
<evidence type="ECO:0000259" key="7">
    <source>
        <dbReference type="PROSITE" id="PS50011"/>
    </source>
</evidence>
<keyword evidence="2 5" id="KW-0547">Nucleotide-binding</keyword>
<evidence type="ECO:0000256" key="1">
    <source>
        <dbReference type="ARBA" id="ARBA00022679"/>
    </source>
</evidence>
<dbReference type="GO" id="GO:0005829">
    <property type="term" value="C:cytosol"/>
    <property type="evidence" value="ECO:0007669"/>
    <property type="project" value="TreeGrafter"/>
</dbReference>
<dbReference type="InterPro" id="IPR011009">
    <property type="entry name" value="Kinase-like_dom_sf"/>
</dbReference>
<dbReference type="GO" id="GO:0061709">
    <property type="term" value="P:reticulophagy"/>
    <property type="evidence" value="ECO:0007669"/>
    <property type="project" value="TreeGrafter"/>
</dbReference>
<dbReference type="GO" id="GO:0048675">
    <property type="term" value="P:axon extension"/>
    <property type="evidence" value="ECO:0007669"/>
    <property type="project" value="TreeGrafter"/>
</dbReference>
<feature type="compositionally biased region" description="Basic residues" evidence="6">
    <location>
        <begin position="134"/>
        <end position="143"/>
    </location>
</feature>